<reference evidence="2 3" key="1">
    <citation type="journal article" date="2018" name="New Phytol.">
        <title>Phylogenomics of Endogonaceae and evolution of mycorrhizas within Mucoromycota.</title>
        <authorList>
            <person name="Chang Y."/>
            <person name="Desiro A."/>
            <person name="Na H."/>
            <person name="Sandor L."/>
            <person name="Lipzen A."/>
            <person name="Clum A."/>
            <person name="Barry K."/>
            <person name="Grigoriev I.V."/>
            <person name="Martin F.M."/>
            <person name="Stajich J.E."/>
            <person name="Smith M.E."/>
            <person name="Bonito G."/>
            <person name="Spatafora J.W."/>
        </authorList>
    </citation>
    <scope>NUCLEOTIDE SEQUENCE [LARGE SCALE GENOMIC DNA]</scope>
    <source>
        <strain evidence="2 3">GMNB39</strain>
    </source>
</reference>
<keyword evidence="3" id="KW-1185">Reference proteome</keyword>
<dbReference type="EMBL" id="RBNI01020664">
    <property type="protein sequence ID" value="RUO96550.1"/>
    <property type="molecule type" value="Genomic_DNA"/>
</dbReference>
<organism evidence="2 3">
    <name type="scientific">Jimgerdemannia flammicorona</name>
    <dbReference type="NCBI Taxonomy" id="994334"/>
    <lineage>
        <taxon>Eukaryota</taxon>
        <taxon>Fungi</taxon>
        <taxon>Fungi incertae sedis</taxon>
        <taxon>Mucoromycota</taxon>
        <taxon>Mucoromycotina</taxon>
        <taxon>Endogonomycetes</taxon>
        <taxon>Endogonales</taxon>
        <taxon>Endogonaceae</taxon>
        <taxon>Jimgerdemannia</taxon>
    </lineage>
</organism>
<gene>
    <name evidence="2" type="ORF">BC936DRAFT_141851</name>
</gene>
<dbReference type="OrthoDB" id="2127057at2759"/>
<proteinExistence type="predicted"/>
<feature type="signal peptide" evidence="1">
    <location>
        <begin position="1"/>
        <end position="18"/>
    </location>
</feature>
<evidence type="ECO:0000256" key="1">
    <source>
        <dbReference type="SAM" id="SignalP"/>
    </source>
</evidence>
<name>A0A433A1I2_9FUNG</name>
<dbReference type="AlphaFoldDB" id="A0A433A1I2"/>
<comment type="caution">
    <text evidence="2">The sequence shown here is derived from an EMBL/GenBank/DDBJ whole genome shotgun (WGS) entry which is preliminary data.</text>
</comment>
<keyword evidence="1" id="KW-0732">Signal</keyword>
<evidence type="ECO:0000313" key="3">
    <source>
        <dbReference type="Proteomes" id="UP000268093"/>
    </source>
</evidence>
<feature type="chain" id="PRO_5019422158" evidence="1">
    <location>
        <begin position="19"/>
        <end position="289"/>
    </location>
</feature>
<accession>A0A433A1I2</accession>
<protein>
    <submittedName>
        <fullName evidence="2">Uncharacterized protein</fullName>
    </submittedName>
</protein>
<evidence type="ECO:0000313" key="2">
    <source>
        <dbReference type="EMBL" id="RUO96550.1"/>
    </source>
</evidence>
<dbReference type="Proteomes" id="UP000268093">
    <property type="component" value="Unassembled WGS sequence"/>
</dbReference>
<sequence>MKFSIVALTLALATGTLAGDPSTLSNKTYTLYQAWDAGRMLWHYTFNVTSVSDSTPLKVAPTVPIYKFVLNASDDPHNTTQLSLIDFIPGDAGYSDLWQIVKVVVPQGLAVVKSIDQLNLLVTNKTATLYPTQIYVNCPVVGATSTLENPKDAEFVTGYYKGVNASWFDFGPNPNGNATAPLYHVNTPNGIVELTDTVPGDAGYSAFWNIFTYDASNSNVNFTSVTQLSNPTYAKTLANCPVTKVGPAVANGTTTTPSASPKSSAAVTLFPSGLLTVAVMMVLGATLGL</sequence>